<keyword evidence="2" id="KW-1185">Reference proteome</keyword>
<dbReference type="RefSeq" id="WP_165616561.1">
    <property type="nucleotide sequence ID" value="NZ_FOSV01000049.1"/>
</dbReference>
<reference evidence="2" key="1">
    <citation type="submission" date="2016-10" db="EMBL/GenBank/DDBJ databases">
        <authorList>
            <person name="Varghese N."/>
            <person name="Submissions S."/>
        </authorList>
    </citation>
    <scope>NUCLEOTIDE SEQUENCE [LARGE SCALE GENOMIC DNA]</scope>
    <source>
        <strain evidence="2">CGMCC 1.6474</strain>
    </source>
</reference>
<gene>
    <name evidence="1" type="ORF">SAMN04488125_1496</name>
</gene>
<accession>A0A1I4MZW8</accession>
<dbReference type="AlphaFoldDB" id="A0A1I4MZW8"/>
<dbReference type="EMBL" id="FOSV01000049">
    <property type="protein sequence ID" value="SFM08510.1"/>
    <property type="molecule type" value="Genomic_DNA"/>
</dbReference>
<proteinExistence type="predicted"/>
<organism evidence="1 2">
    <name type="scientific">Methylorubrum salsuginis</name>
    <dbReference type="NCBI Taxonomy" id="414703"/>
    <lineage>
        <taxon>Bacteria</taxon>
        <taxon>Pseudomonadati</taxon>
        <taxon>Pseudomonadota</taxon>
        <taxon>Alphaproteobacteria</taxon>
        <taxon>Hyphomicrobiales</taxon>
        <taxon>Methylobacteriaceae</taxon>
        <taxon>Methylorubrum</taxon>
    </lineage>
</organism>
<protein>
    <submittedName>
        <fullName evidence="1">Uncharacterized protein</fullName>
    </submittedName>
</protein>
<sequence length="228" mass="24391">MGLDPAQFHRVASPAARGSPSRRRLLAILGSLSLIGPRSGAAEPHRAGIADTGTPIDPIPRLFAEFVSLLDRHEAALAACDRIDARLLAGIGFPRVRLPGGADGVRRYAADAAAIARAVPPGRCRQRLMHRLRRRQRRWDAAAQEAGLLEAELHEASVDGAVLAAADSLLATPAWTCHAVVLKLIVLLSVHAPGPVADTATPWRELRLILADLNGLAGDRARGRWERS</sequence>
<evidence type="ECO:0000313" key="1">
    <source>
        <dbReference type="EMBL" id="SFM08510.1"/>
    </source>
</evidence>
<evidence type="ECO:0000313" key="2">
    <source>
        <dbReference type="Proteomes" id="UP000198804"/>
    </source>
</evidence>
<dbReference type="Proteomes" id="UP000198804">
    <property type="component" value="Unassembled WGS sequence"/>
</dbReference>
<name>A0A1I4MZW8_9HYPH</name>